<evidence type="ECO:0000256" key="3">
    <source>
        <dbReference type="SAM" id="SignalP"/>
    </source>
</evidence>
<sequence length="518" mass="55703">MAANETFDFIIVGGGLAGLVLAARISENPHVSVLVIEAGSDQSGDPRVTTPAMWPTLLESSSAWKFQTVPQEALGGREIMFSQGRLLGGSSALNGLSFSATSKANVDAWEKLGNPGWGWSNFSRAVGKSYKLTTMPSGKAEGHGPLQLTLPEETTEWPRTWRETMTTLGFSAANDPFSGQVCGVLPVPDSIDPLTAQRTFSSNSYLEPAKSRPNLTVWTQTPVTKILFEEKEQVTATGVQYTTESGTKTVSALKEVILTAGTINTPRLLELSGVGDKGLLDSLGIKVVIDNPHVGENLQNHPMCGLSFEVLGHEGFETLDRLLRSEPEALEAAQEDYTKKTGPFAQTGRNTAAHLPLPGIRTNEGAKQLQKLLENLRTEHHVGKGTLDPDGSKPAALEGSEDYFSIILLLAHPLSRGSTHIISASPSLAASSAGLAVNPRYLEDPLDLEVLARHLQFVETIASTEPLSNHLKLGGKRGPGAPSPGSLTNLDTAKEYVRRSRIERKRSPEWAFSVPFKT</sequence>
<protein>
    <recommendedName>
        <fullName evidence="4">Glucose-methanol-choline oxidoreductase N-terminal domain-containing protein</fullName>
    </recommendedName>
</protein>
<comment type="cofactor">
    <cofactor evidence="2">
        <name>FAD</name>
        <dbReference type="ChEBI" id="CHEBI:57692"/>
    </cofactor>
</comment>
<dbReference type="PANTHER" id="PTHR11552">
    <property type="entry name" value="GLUCOSE-METHANOL-CHOLINE GMC OXIDOREDUCTASE"/>
    <property type="match status" value="1"/>
</dbReference>
<dbReference type="SUPFAM" id="SSF51905">
    <property type="entry name" value="FAD/NAD(P)-binding domain"/>
    <property type="match status" value="1"/>
</dbReference>
<dbReference type="Gene3D" id="3.50.50.60">
    <property type="entry name" value="FAD/NAD(P)-binding domain"/>
    <property type="match status" value="1"/>
</dbReference>
<feature type="chain" id="PRO_5042829940" description="Glucose-methanol-choline oxidoreductase N-terminal domain-containing protein" evidence="3">
    <location>
        <begin position="23"/>
        <end position="518"/>
    </location>
</feature>
<dbReference type="PANTHER" id="PTHR11552:SF210">
    <property type="entry name" value="GLUCOSE-METHANOL-CHOLINE OXIDOREDUCTASE N-TERMINAL DOMAIN-CONTAINING PROTEIN-RELATED"/>
    <property type="match status" value="1"/>
</dbReference>
<keyword evidence="2" id="KW-0274">FAD</keyword>
<organism evidence="5 6">
    <name type="scientific">Diatrype stigma</name>
    <dbReference type="NCBI Taxonomy" id="117547"/>
    <lineage>
        <taxon>Eukaryota</taxon>
        <taxon>Fungi</taxon>
        <taxon>Dikarya</taxon>
        <taxon>Ascomycota</taxon>
        <taxon>Pezizomycotina</taxon>
        <taxon>Sordariomycetes</taxon>
        <taxon>Xylariomycetidae</taxon>
        <taxon>Xylariales</taxon>
        <taxon>Diatrypaceae</taxon>
        <taxon>Diatrype</taxon>
    </lineage>
</organism>
<dbReference type="PIRSF" id="PIRSF000137">
    <property type="entry name" value="Alcohol_oxidase"/>
    <property type="match status" value="1"/>
</dbReference>
<feature type="binding site" evidence="2">
    <location>
        <position position="223"/>
    </location>
    <ligand>
        <name>FAD</name>
        <dbReference type="ChEBI" id="CHEBI:57692"/>
    </ligand>
</feature>
<dbReference type="InterPro" id="IPR012132">
    <property type="entry name" value="GMC_OxRdtase"/>
</dbReference>
<accession>A0AAN9US09</accession>
<dbReference type="SUPFAM" id="SSF54373">
    <property type="entry name" value="FAD-linked reductases, C-terminal domain"/>
    <property type="match status" value="1"/>
</dbReference>
<name>A0AAN9US09_9PEZI</name>
<keyword evidence="6" id="KW-1185">Reference proteome</keyword>
<dbReference type="PROSITE" id="PS00624">
    <property type="entry name" value="GMC_OXRED_2"/>
    <property type="match status" value="1"/>
</dbReference>
<evidence type="ECO:0000256" key="1">
    <source>
        <dbReference type="ARBA" id="ARBA00010790"/>
    </source>
</evidence>
<dbReference type="AlphaFoldDB" id="A0AAN9US09"/>
<dbReference type="InterPro" id="IPR036188">
    <property type="entry name" value="FAD/NAD-bd_sf"/>
</dbReference>
<keyword evidence="2" id="KW-0285">Flavoprotein</keyword>
<comment type="similarity">
    <text evidence="1">Belongs to the GMC oxidoreductase family.</text>
</comment>
<dbReference type="EMBL" id="JAKJXP020000024">
    <property type="protein sequence ID" value="KAK7754020.1"/>
    <property type="molecule type" value="Genomic_DNA"/>
</dbReference>
<feature type="signal peptide" evidence="3">
    <location>
        <begin position="1"/>
        <end position="22"/>
    </location>
</feature>
<dbReference type="GO" id="GO:0050660">
    <property type="term" value="F:flavin adenine dinucleotide binding"/>
    <property type="evidence" value="ECO:0007669"/>
    <property type="project" value="InterPro"/>
</dbReference>
<evidence type="ECO:0000259" key="4">
    <source>
        <dbReference type="PROSITE" id="PS00624"/>
    </source>
</evidence>
<evidence type="ECO:0000313" key="6">
    <source>
        <dbReference type="Proteomes" id="UP001320420"/>
    </source>
</evidence>
<gene>
    <name evidence="5" type="ORF">SLS62_004119</name>
</gene>
<evidence type="ECO:0000256" key="2">
    <source>
        <dbReference type="PIRSR" id="PIRSR000137-2"/>
    </source>
</evidence>
<dbReference type="Proteomes" id="UP001320420">
    <property type="component" value="Unassembled WGS sequence"/>
</dbReference>
<dbReference type="Pfam" id="PF00732">
    <property type="entry name" value="GMC_oxred_N"/>
    <property type="match status" value="1"/>
</dbReference>
<dbReference type="Gene3D" id="3.30.560.10">
    <property type="entry name" value="Glucose Oxidase, domain 3"/>
    <property type="match status" value="1"/>
</dbReference>
<comment type="caution">
    <text evidence="5">The sequence shown here is derived from an EMBL/GenBank/DDBJ whole genome shotgun (WGS) entry which is preliminary data.</text>
</comment>
<dbReference type="GO" id="GO:0016614">
    <property type="term" value="F:oxidoreductase activity, acting on CH-OH group of donors"/>
    <property type="evidence" value="ECO:0007669"/>
    <property type="project" value="InterPro"/>
</dbReference>
<proteinExistence type="inferred from homology"/>
<feature type="domain" description="Glucose-methanol-choline oxidoreductase N-terminal" evidence="4">
    <location>
        <begin position="261"/>
        <end position="275"/>
    </location>
</feature>
<keyword evidence="3" id="KW-0732">Signal</keyword>
<reference evidence="5 6" key="1">
    <citation type="submission" date="2024-02" db="EMBL/GenBank/DDBJ databases">
        <title>De novo assembly and annotation of 12 fungi associated with fruit tree decline syndrome in Ontario, Canada.</title>
        <authorList>
            <person name="Sulman M."/>
            <person name="Ellouze W."/>
            <person name="Ilyukhin E."/>
        </authorList>
    </citation>
    <scope>NUCLEOTIDE SEQUENCE [LARGE SCALE GENOMIC DNA]</scope>
    <source>
        <strain evidence="5 6">M11/M66-122</strain>
    </source>
</reference>
<dbReference type="InterPro" id="IPR000172">
    <property type="entry name" value="GMC_OxRdtase_N"/>
</dbReference>
<evidence type="ECO:0000313" key="5">
    <source>
        <dbReference type="EMBL" id="KAK7754020.1"/>
    </source>
</evidence>